<keyword evidence="2" id="KW-1185">Reference proteome</keyword>
<comment type="caution">
    <text evidence="1">The sequence shown here is derived from an EMBL/GenBank/DDBJ whole genome shotgun (WGS) entry which is preliminary data.</text>
</comment>
<dbReference type="Proteomes" id="UP001642484">
    <property type="component" value="Unassembled WGS sequence"/>
</dbReference>
<gene>
    <name evidence="1" type="ORF">CCMP2556_LOCUS8514</name>
</gene>
<dbReference type="EMBL" id="CAXAMN010003880">
    <property type="protein sequence ID" value="CAK9006662.1"/>
    <property type="molecule type" value="Genomic_DNA"/>
</dbReference>
<reference evidence="1 2" key="1">
    <citation type="submission" date="2024-02" db="EMBL/GenBank/DDBJ databases">
        <authorList>
            <person name="Chen Y."/>
            <person name="Shah S."/>
            <person name="Dougan E. K."/>
            <person name="Thang M."/>
            <person name="Chan C."/>
        </authorList>
    </citation>
    <scope>NUCLEOTIDE SEQUENCE [LARGE SCALE GENOMIC DNA]</scope>
</reference>
<sequence length="64" mass="7368">MMDMRSETKTDQATMADLADKDAAVTNAIALIQSKVAALLLFFRWTRFHPQCTNKKRRLLWSPL</sequence>
<evidence type="ECO:0000313" key="1">
    <source>
        <dbReference type="EMBL" id="CAK9006662.1"/>
    </source>
</evidence>
<evidence type="ECO:0000313" key="2">
    <source>
        <dbReference type="Proteomes" id="UP001642484"/>
    </source>
</evidence>
<organism evidence="1 2">
    <name type="scientific">Durusdinium trenchii</name>
    <dbReference type="NCBI Taxonomy" id="1381693"/>
    <lineage>
        <taxon>Eukaryota</taxon>
        <taxon>Sar</taxon>
        <taxon>Alveolata</taxon>
        <taxon>Dinophyceae</taxon>
        <taxon>Suessiales</taxon>
        <taxon>Symbiodiniaceae</taxon>
        <taxon>Durusdinium</taxon>
    </lineage>
</organism>
<proteinExistence type="predicted"/>
<protein>
    <submittedName>
        <fullName evidence="1">Uncharacterized protein</fullName>
    </submittedName>
</protein>
<accession>A0ABP0IX43</accession>
<name>A0ABP0IX43_9DINO</name>